<evidence type="ECO:0000313" key="4">
    <source>
        <dbReference type="Proteomes" id="UP001489333"/>
    </source>
</evidence>
<protein>
    <submittedName>
        <fullName evidence="3">HP1 family phage holin</fullName>
    </submittedName>
</protein>
<evidence type="ECO:0000313" key="3">
    <source>
        <dbReference type="EMBL" id="MEM6250887.1"/>
    </source>
</evidence>
<comment type="caution">
    <text evidence="3">The sequence shown here is derived from an EMBL/GenBank/DDBJ whole genome shotgun (WGS) entry which is preliminary data.</text>
</comment>
<sequence length="118" mass="13507">MNNPYINDVATQKGFTLSAYISSLMSTLGGAFTMDKVAMLIGVLLAFLTFLGNFAYQEFRRQRERRKEQRERLQEEKDEKRKQELHAADMQLKAALLKQVEHPNGPHSTITTRACSTE</sequence>
<keyword evidence="2" id="KW-0812">Transmembrane</keyword>
<keyword evidence="2" id="KW-1133">Transmembrane helix</keyword>
<evidence type="ECO:0000256" key="1">
    <source>
        <dbReference type="SAM" id="MobiDB-lite"/>
    </source>
</evidence>
<name>A0ABU9UX97_9GAMM</name>
<reference evidence="3 4" key="1">
    <citation type="submission" date="2024-04" db="EMBL/GenBank/DDBJ databases">
        <title>Novel Shewanella species isolated from Baltic Sea sediments.</title>
        <authorList>
            <person name="Martin-Rodriguez A.J."/>
            <person name="Fernandez-Juarez V."/>
            <person name="Valeriano V.D."/>
            <person name="Mihindukulasooriya I."/>
            <person name="Ceresnova L."/>
            <person name="Joffre E."/>
            <person name="Jensie-Markopoulos S."/>
            <person name="Moore E.R.B."/>
            <person name="Sjoling A."/>
        </authorList>
    </citation>
    <scope>NUCLEOTIDE SEQUENCE [LARGE SCALE GENOMIC DNA]</scope>
    <source>
        <strain evidence="3 4">VAX-SP0-0CM-1</strain>
    </source>
</reference>
<accession>A0ABU9UX97</accession>
<organism evidence="3 4">
    <name type="scientific">Shewanella vaxholmensis</name>
    <dbReference type="NCBI Taxonomy" id="3063535"/>
    <lineage>
        <taxon>Bacteria</taxon>
        <taxon>Pseudomonadati</taxon>
        <taxon>Pseudomonadota</taxon>
        <taxon>Gammaproteobacteria</taxon>
        <taxon>Alteromonadales</taxon>
        <taxon>Shewanellaceae</taxon>
        <taxon>Shewanella</taxon>
    </lineage>
</organism>
<dbReference type="InterPro" id="IPR032118">
    <property type="entry name" value="Phage_holin_HP1"/>
</dbReference>
<feature type="region of interest" description="Disordered" evidence="1">
    <location>
        <begin position="99"/>
        <end position="118"/>
    </location>
</feature>
<dbReference type="Proteomes" id="UP001489333">
    <property type="component" value="Unassembled WGS sequence"/>
</dbReference>
<gene>
    <name evidence="3" type="ORF">AAGS29_20030</name>
</gene>
<keyword evidence="2" id="KW-0472">Membrane</keyword>
<feature type="compositionally biased region" description="Polar residues" evidence="1">
    <location>
        <begin position="106"/>
        <end position="118"/>
    </location>
</feature>
<evidence type="ECO:0000256" key="2">
    <source>
        <dbReference type="SAM" id="Phobius"/>
    </source>
</evidence>
<dbReference type="Pfam" id="PF16080">
    <property type="entry name" value="Phage_holin_2_3"/>
    <property type="match status" value="1"/>
</dbReference>
<feature type="region of interest" description="Disordered" evidence="1">
    <location>
        <begin position="62"/>
        <end position="85"/>
    </location>
</feature>
<feature type="transmembrane region" description="Helical" evidence="2">
    <location>
        <begin position="37"/>
        <end position="56"/>
    </location>
</feature>
<dbReference type="EMBL" id="JBCHKU010000038">
    <property type="protein sequence ID" value="MEM6250887.1"/>
    <property type="molecule type" value="Genomic_DNA"/>
</dbReference>
<proteinExistence type="predicted"/>
<keyword evidence="4" id="KW-1185">Reference proteome</keyword>
<dbReference type="RefSeq" id="WP_220592014.1">
    <property type="nucleotide sequence ID" value="NZ_JBCHKU010000038.1"/>
</dbReference>